<dbReference type="EMBL" id="CP113836">
    <property type="protein sequence ID" value="WAL64421.1"/>
    <property type="molecule type" value="Genomic_DNA"/>
</dbReference>
<name>A0ABY7AWQ0_9PSEU</name>
<evidence type="ECO:0000313" key="1">
    <source>
        <dbReference type="EMBL" id="WAL64421.1"/>
    </source>
</evidence>
<evidence type="ECO:0000313" key="2">
    <source>
        <dbReference type="Proteomes" id="UP001163203"/>
    </source>
</evidence>
<dbReference type="RefSeq" id="WP_268754648.1">
    <property type="nucleotide sequence ID" value="NZ_CP113836.1"/>
</dbReference>
<gene>
    <name evidence="1" type="ORF">ORV05_26105</name>
</gene>
<reference evidence="1" key="1">
    <citation type="submission" date="2022-11" db="EMBL/GenBank/DDBJ databases">
        <authorList>
            <person name="Mo P."/>
        </authorList>
    </citation>
    <scope>NUCLEOTIDE SEQUENCE</scope>
    <source>
        <strain evidence="1">HUAS 11-8</strain>
    </source>
</reference>
<keyword evidence="2" id="KW-1185">Reference proteome</keyword>
<dbReference type="Proteomes" id="UP001163203">
    <property type="component" value="Chromosome"/>
</dbReference>
<sequence length="160" mass="17945">MADFIDASPTGDGGATMVMSDNAALMLRSLVTRLRTALEPGRKSLPDHRLFPGAYPGKRESNDFRARHGAEMRAELIAATDRVLACWTGEPQVTLEPGRLRDWFLVMGHAQSLFRKPNRWHRHRFDWFFGGGPEDLEVIWLRQVQYLLATAATGTPAPPC</sequence>
<dbReference type="InterPro" id="IPR018561">
    <property type="entry name" value="AosR"/>
</dbReference>
<protein>
    <submittedName>
        <fullName evidence="1">Uncharacterized protein</fullName>
    </submittedName>
</protein>
<accession>A0ABY7AWQ0</accession>
<proteinExistence type="predicted"/>
<dbReference type="Pfam" id="PF09438">
    <property type="entry name" value="DUF2017"/>
    <property type="match status" value="1"/>
</dbReference>
<organism evidence="1 2">
    <name type="scientific">Amycolatopsis cynarae</name>
    <dbReference type="NCBI Taxonomy" id="2995223"/>
    <lineage>
        <taxon>Bacteria</taxon>
        <taxon>Bacillati</taxon>
        <taxon>Actinomycetota</taxon>
        <taxon>Actinomycetes</taxon>
        <taxon>Pseudonocardiales</taxon>
        <taxon>Pseudonocardiaceae</taxon>
        <taxon>Amycolatopsis</taxon>
    </lineage>
</organism>